<dbReference type="EMBL" id="JAGPNK010000002">
    <property type="protein sequence ID" value="KAH7325718.1"/>
    <property type="molecule type" value="Genomic_DNA"/>
</dbReference>
<evidence type="ECO:0000256" key="1">
    <source>
        <dbReference type="ARBA" id="ARBA00004191"/>
    </source>
</evidence>
<protein>
    <recommendedName>
        <fullName evidence="11">Receptor L-domain domain-containing protein</fullName>
    </recommendedName>
</protein>
<evidence type="ECO:0000313" key="10">
    <source>
        <dbReference type="Proteomes" id="UP000813444"/>
    </source>
</evidence>
<dbReference type="PANTHER" id="PTHR31018">
    <property type="entry name" value="SPORULATION-SPECIFIC PROTEIN-RELATED"/>
    <property type="match status" value="1"/>
</dbReference>
<feature type="region of interest" description="Disordered" evidence="6">
    <location>
        <begin position="419"/>
        <end position="456"/>
    </location>
</feature>
<dbReference type="InterPro" id="IPR036941">
    <property type="entry name" value="Rcpt_L-dom_sf"/>
</dbReference>
<feature type="signal peptide" evidence="8">
    <location>
        <begin position="1"/>
        <end position="23"/>
    </location>
</feature>
<dbReference type="Proteomes" id="UP000813444">
    <property type="component" value="Unassembled WGS sequence"/>
</dbReference>
<feature type="chain" id="PRO_5035475060" description="Receptor L-domain domain-containing protein" evidence="8">
    <location>
        <begin position="24"/>
        <end position="579"/>
    </location>
</feature>
<reference evidence="9" key="1">
    <citation type="journal article" date="2021" name="Nat. Commun.">
        <title>Genetic determinants of endophytism in the Arabidopsis root mycobiome.</title>
        <authorList>
            <person name="Mesny F."/>
            <person name="Miyauchi S."/>
            <person name="Thiergart T."/>
            <person name="Pickel B."/>
            <person name="Atanasova L."/>
            <person name="Karlsson M."/>
            <person name="Huettel B."/>
            <person name="Barry K.W."/>
            <person name="Haridas S."/>
            <person name="Chen C."/>
            <person name="Bauer D."/>
            <person name="Andreopoulos W."/>
            <person name="Pangilinan J."/>
            <person name="LaButti K."/>
            <person name="Riley R."/>
            <person name="Lipzen A."/>
            <person name="Clum A."/>
            <person name="Drula E."/>
            <person name="Henrissat B."/>
            <person name="Kohler A."/>
            <person name="Grigoriev I.V."/>
            <person name="Martin F.M."/>
            <person name="Hacquard S."/>
        </authorList>
    </citation>
    <scope>NUCLEOTIDE SEQUENCE</scope>
    <source>
        <strain evidence="9">MPI-CAGE-CH-0235</strain>
    </source>
</reference>
<feature type="region of interest" description="Disordered" evidence="6">
    <location>
        <begin position="492"/>
        <end position="522"/>
    </location>
</feature>
<keyword evidence="4 8" id="KW-0732">Signal</keyword>
<feature type="compositionally biased region" description="Polar residues" evidence="6">
    <location>
        <begin position="445"/>
        <end position="456"/>
    </location>
</feature>
<dbReference type="InterPro" id="IPR051648">
    <property type="entry name" value="CWI-Assembly_Regulator"/>
</dbReference>
<keyword evidence="10" id="KW-1185">Reference proteome</keyword>
<dbReference type="AlphaFoldDB" id="A0A8K0SV21"/>
<keyword evidence="7" id="KW-0812">Transmembrane</keyword>
<proteinExistence type="predicted"/>
<evidence type="ECO:0000256" key="3">
    <source>
        <dbReference type="ARBA" id="ARBA00022525"/>
    </source>
</evidence>
<evidence type="ECO:0000256" key="6">
    <source>
        <dbReference type="SAM" id="MobiDB-lite"/>
    </source>
</evidence>
<dbReference type="PANTHER" id="PTHR31018:SF3">
    <property type="entry name" value="RECEPTOR PROTEIN-TYROSINE KINASE"/>
    <property type="match status" value="1"/>
</dbReference>
<keyword evidence="2" id="KW-0134">Cell wall</keyword>
<accession>A0A8K0SV21</accession>
<dbReference type="Gene3D" id="3.80.20.20">
    <property type="entry name" value="Receptor L-domain"/>
    <property type="match status" value="1"/>
</dbReference>
<keyword evidence="7" id="KW-0472">Membrane</keyword>
<feature type="transmembrane region" description="Helical" evidence="7">
    <location>
        <begin position="463"/>
        <end position="484"/>
    </location>
</feature>
<dbReference type="SUPFAM" id="SSF52058">
    <property type="entry name" value="L domain-like"/>
    <property type="match status" value="3"/>
</dbReference>
<evidence type="ECO:0000256" key="4">
    <source>
        <dbReference type="ARBA" id="ARBA00022729"/>
    </source>
</evidence>
<organism evidence="9 10">
    <name type="scientific">Stachybotrys elegans</name>
    <dbReference type="NCBI Taxonomy" id="80388"/>
    <lineage>
        <taxon>Eukaryota</taxon>
        <taxon>Fungi</taxon>
        <taxon>Dikarya</taxon>
        <taxon>Ascomycota</taxon>
        <taxon>Pezizomycotina</taxon>
        <taxon>Sordariomycetes</taxon>
        <taxon>Hypocreomycetidae</taxon>
        <taxon>Hypocreales</taxon>
        <taxon>Stachybotryaceae</taxon>
        <taxon>Stachybotrys</taxon>
    </lineage>
</organism>
<evidence type="ECO:0000256" key="7">
    <source>
        <dbReference type="SAM" id="Phobius"/>
    </source>
</evidence>
<evidence type="ECO:0008006" key="11">
    <source>
        <dbReference type="Google" id="ProtNLM"/>
    </source>
</evidence>
<comment type="caution">
    <text evidence="9">The sequence shown here is derived from an EMBL/GenBank/DDBJ whole genome shotgun (WGS) entry which is preliminary data.</text>
</comment>
<evidence type="ECO:0000256" key="2">
    <source>
        <dbReference type="ARBA" id="ARBA00022512"/>
    </source>
</evidence>
<keyword evidence="3" id="KW-0964">Secreted</keyword>
<evidence type="ECO:0000256" key="8">
    <source>
        <dbReference type="SAM" id="SignalP"/>
    </source>
</evidence>
<keyword evidence="5" id="KW-0325">Glycoprotein</keyword>
<gene>
    <name evidence="9" type="ORF">B0I35DRAFT_421041</name>
</gene>
<evidence type="ECO:0000256" key="5">
    <source>
        <dbReference type="ARBA" id="ARBA00023180"/>
    </source>
</evidence>
<evidence type="ECO:0000313" key="9">
    <source>
        <dbReference type="EMBL" id="KAH7325718.1"/>
    </source>
</evidence>
<comment type="subcellular location">
    <subcellularLocation>
        <location evidence="1">Secreted</location>
        <location evidence="1">Cell wall</location>
    </subcellularLocation>
</comment>
<dbReference type="OrthoDB" id="536881at2759"/>
<sequence>MRARGWLATTALLASAQIRAVRAQGCSSTTGFVIASPDDVDELADCSTVNGSISIRFADRPGDWDRATLDLGSIATLIGDLVIYPDYRHAETNVVASRLQTVRGAITIQNNDYTNTVQDIKVFFPALETVQENYAITGAINNFAVTQSSDVSTGGLFRVWDMDVEELSLGGFAEVEGDLSIDNNDSMDKLELANLRTAGSAFRIQNNAQLSSINLESLTSVEGDLTFSQNGALSQVNVPELEFASIIALSSNGRDASFSFPKLASLGGQNTSATSSFQDLAEVDMPVLDKVNGGLSFQSTSISRLILPRLRELNGSITVEDNDSLTTLGLPRLQQGGDIFISSNNQLRNITANGLTTAGTIQINGAGLTNLELFDLQEVTGDFKVRGADSMDCTWFDRHLRPVVRGIFSCVGSYEELAEERQPTTFGGPNAPPEEEGDEGEGQAPSDNQAEASSGGISTGAQIGIGIAVAVAVIILTVGAFFFIRRRRQQAAEAAPPPRDLEAKTMEDSSSAEGVYDGRRGSAMMGSDSNLLGSPTMMGTHTTIRAVPYEPSDLPPRLSLLNFGLSAGLGSKEGNKEEK</sequence>
<keyword evidence="7" id="KW-1133">Transmembrane helix</keyword>
<name>A0A8K0SV21_9HYPO</name>